<dbReference type="PANTHER" id="PTHR46796">
    <property type="entry name" value="HTH-TYPE TRANSCRIPTIONAL ACTIVATOR RHAS-RELATED"/>
    <property type="match status" value="1"/>
</dbReference>
<dbReference type="InterPro" id="IPR009057">
    <property type="entry name" value="Homeodomain-like_sf"/>
</dbReference>
<dbReference type="GO" id="GO:0043565">
    <property type="term" value="F:sequence-specific DNA binding"/>
    <property type="evidence" value="ECO:0007669"/>
    <property type="project" value="InterPro"/>
</dbReference>
<evidence type="ECO:0000259" key="4">
    <source>
        <dbReference type="PROSITE" id="PS01124"/>
    </source>
</evidence>
<reference evidence="5" key="1">
    <citation type="submission" date="2020-10" db="EMBL/GenBank/DDBJ databases">
        <title>Taxonomic study of unclassified bacteria belonging to the class Ktedonobacteria.</title>
        <authorList>
            <person name="Yabe S."/>
            <person name="Wang C.M."/>
            <person name="Zheng Y."/>
            <person name="Sakai Y."/>
            <person name="Cavaletti L."/>
            <person name="Monciardini P."/>
            <person name="Donadio S."/>
        </authorList>
    </citation>
    <scope>NUCLEOTIDE SEQUENCE</scope>
    <source>
        <strain evidence="5">SOSP1-1</strain>
    </source>
</reference>
<evidence type="ECO:0000256" key="3">
    <source>
        <dbReference type="ARBA" id="ARBA00023163"/>
    </source>
</evidence>
<dbReference type="InterPro" id="IPR018062">
    <property type="entry name" value="HTH_AraC-typ_CS"/>
</dbReference>
<feature type="domain" description="HTH araC/xylS-type" evidence="4">
    <location>
        <begin position="181"/>
        <end position="279"/>
    </location>
</feature>
<protein>
    <recommendedName>
        <fullName evidence="4">HTH araC/xylS-type domain-containing protein</fullName>
    </recommendedName>
</protein>
<dbReference type="InterPro" id="IPR050204">
    <property type="entry name" value="AraC_XylS_family_regulators"/>
</dbReference>
<dbReference type="SMART" id="SM00342">
    <property type="entry name" value="HTH_ARAC"/>
    <property type="match status" value="1"/>
</dbReference>
<dbReference type="PROSITE" id="PS00041">
    <property type="entry name" value="HTH_ARAC_FAMILY_1"/>
    <property type="match status" value="1"/>
</dbReference>
<dbReference type="GO" id="GO:0003700">
    <property type="term" value="F:DNA-binding transcription factor activity"/>
    <property type="evidence" value="ECO:0007669"/>
    <property type="project" value="InterPro"/>
</dbReference>
<dbReference type="PROSITE" id="PS01124">
    <property type="entry name" value="HTH_ARAC_FAMILY_2"/>
    <property type="match status" value="1"/>
</dbReference>
<dbReference type="RefSeq" id="WP_220191994.1">
    <property type="nucleotide sequence ID" value="NZ_BNJF01000001.1"/>
</dbReference>
<evidence type="ECO:0000256" key="2">
    <source>
        <dbReference type="ARBA" id="ARBA00023125"/>
    </source>
</evidence>
<dbReference type="InterPro" id="IPR018060">
    <property type="entry name" value="HTH_AraC"/>
</dbReference>
<comment type="caution">
    <text evidence="5">The sequence shown here is derived from an EMBL/GenBank/DDBJ whole genome shotgun (WGS) entry which is preliminary data.</text>
</comment>
<evidence type="ECO:0000256" key="1">
    <source>
        <dbReference type="ARBA" id="ARBA00023015"/>
    </source>
</evidence>
<dbReference type="PRINTS" id="PR00032">
    <property type="entry name" value="HTHARAC"/>
</dbReference>
<gene>
    <name evidence="5" type="ORF">KSX_06190</name>
</gene>
<name>A0A8J3HSI2_9CHLR</name>
<dbReference type="Proteomes" id="UP000612362">
    <property type="component" value="Unassembled WGS sequence"/>
</dbReference>
<accession>A0A8J3HSI2</accession>
<keyword evidence="1" id="KW-0805">Transcription regulation</keyword>
<dbReference type="InterPro" id="IPR020449">
    <property type="entry name" value="Tscrpt_reg_AraC-type_HTH"/>
</dbReference>
<evidence type="ECO:0000313" key="5">
    <source>
        <dbReference type="EMBL" id="GHO42456.1"/>
    </source>
</evidence>
<keyword evidence="2" id="KW-0238">DNA-binding</keyword>
<dbReference type="AlphaFoldDB" id="A0A8J3HSI2"/>
<dbReference type="EMBL" id="BNJF01000001">
    <property type="protein sequence ID" value="GHO42456.1"/>
    <property type="molecule type" value="Genomic_DNA"/>
</dbReference>
<proteinExistence type="predicted"/>
<dbReference type="Pfam" id="PF12833">
    <property type="entry name" value="HTH_18"/>
    <property type="match status" value="1"/>
</dbReference>
<organism evidence="5 6">
    <name type="scientific">Ktedonospora formicarum</name>
    <dbReference type="NCBI Taxonomy" id="2778364"/>
    <lineage>
        <taxon>Bacteria</taxon>
        <taxon>Bacillati</taxon>
        <taxon>Chloroflexota</taxon>
        <taxon>Ktedonobacteria</taxon>
        <taxon>Ktedonobacterales</taxon>
        <taxon>Ktedonobacteraceae</taxon>
        <taxon>Ktedonospora</taxon>
    </lineage>
</organism>
<keyword evidence="3" id="KW-0804">Transcription</keyword>
<sequence length="281" mass="32838">MAFPGYILHEKAREYYWEGQAELSIKTFSSGRALYTLGRGFYAVDDTSYFIVNHGQPYTIAIEAETPVESFCLFFRAGFAEEVYRSLVTSTGFLLDEPEKPRTELLNFSERTYAHDQLLSSLLSRLRTMQSNLYYEAAPLDELACEIITSVLQVRRNIFKEIEALPPLRSVTRRELYHRLYRAREYMLAFFDQPLTLDEIAHVATLSPTHFLRAFKQIFHTTPHQYLINIRLERAQRLLSQTNMPITEICFALGFESLGSFSWLFRRRIGCSPKSYRFSKR</sequence>
<keyword evidence="6" id="KW-1185">Reference proteome</keyword>
<dbReference type="SUPFAM" id="SSF46689">
    <property type="entry name" value="Homeodomain-like"/>
    <property type="match status" value="2"/>
</dbReference>
<evidence type="ECO:0000313" key="6">
    <source>
        <dbReference type="Proteomes" id="UP000612362"/>
    </source>
</evidence>
<dbReference type="Gene3D" id="1.10.10.60">
    <property type="entry name" value="Homeodomain-like"/>
    <property type="match status" value="2"/>
</dbReference>